<dbReference type="EMBL" id="CP019791">
    <property type="protein sequence ID" value="AQT68120.1"/>
    <property type="molecule type" value="Genomic_DNA"/>
</dbReference>
<dbReference type="Proteomes" id="UP000189674">
    <property type="component" value="Chromosome"/>
</dbReference>
<keyword evidence="2" id="KW-1185">Reference proteome</keyword>
<dbReference type="KEGG" id="alus:STSP2_01275"/>
<sequence length="45" mass="5200">MKYFGVDVYLFLFLVFGCGRVVREELWALLCICTVRVFLGVHADT</sequence>
<name>A0A1U9NKK3_9BACT</name>
<accession>A0A1U9NKK3</accession>
<protein>
    <submittedName>
        <fullName evidence="1">Uncharacterized protein</fullName>
    </submittedName>
</protein>
<dbReference type="AlphaFoldDB" id="A0A1U9NKK3"/>
<proteinExistence type="predicted"/>
<reference evidence="2" key="1">
    <citation type="submission" date="2017-02" db="EMBL/GenBank/DDBJ databases">
        <title>Comparative genomics and description of representatives of a novel lineage of planctomycetes thriving in anoxic sediments.</title>
        <authorList>
            <person name="Spring S."/>
            <person name="Bunk B."/>
            <person name="Sproer C."/>
        </authorList>
    </citation>
    <scope>NUCLEOTIDE SEQUENCE [LARGE SCALE GENOMIC DNA]</scope>
    <source>
        <strain evidence="2">ST-NAGAB-D1</strain>
    </source>
</reference>
<organism evidence="1 2">
    <name type="scientific">Anaerohalosphaera lusitana</name>
    <dbReference type="NCBI Taxonomy" id="1936003"/>
    <lineage>
        <taxon>Bacteria</taxon>
        <taxon>Pseudomonadati</taxon>
        <taxon>Planctomycetota</taxon>
        <taxon>Phycisphaerae</taxon>
        <taxon>Sedimentisphaerales</taxon>
        <taxon>Anaerohalosphaeraceae</taxon>
        <taxon>Anaerohalosphaera</taxon>
    </lineage>
</organism>
<gene>
    <name evidence="1" type="ORF">STSP2_01275</name>
</gene>
<evidence type="ECO:0000313" key="2">
    <source>
        <dbReference type="Proteomes" id="UP000189674"/>
    </source>
</evidence>
<dbReference type="PROSITE" id="PS51257">
    <property type="entry name" value="PROKAR_LIPOPROTEIN"/>
    <property type="match status" value="1"/>
</dbReference>
<evidence type="ECO:0000313" key="1">
    <source>
        <dbReference type="EMBL" id="AQT68120.1"/>
    </source>
</evidence>